<sequence>MTYFTNSDLDVFGLSIDELQSELAAQAVIFAAGGKIVGRIRLQKIIFLIDQLGFGSGFVYSYHHYGPYSEDLARAIDSAKIFRIIHETREHRASDGAAYSVFSANSAMDSQYLERIRNSDRIVGGLSVLNGHNSTVLELAATIYWIKNIEHNILWKNEVFSRKGPKTENGRFEKAERLLVELGMI</sequence>
<protein>
    <submittedName>
        <fullName evidence="1">Uncharacterized protein</fullName>
    </submittedName>
</protein>
<proteinExistence type="predicted"/>
<organism evidence="1 2">
    <name type="scientific">Hansschlegelia quercus</name>
    <dbReference type="NCBI Taxonomy" id="2528245"/>
    <lineage>
        <taxon>Bacteria</taxon>
        <taxon>Pseudomonadati</taxon>
        <taxon>Pseudomonadota</taxon>
        <taxon>Alphaproteobacteria</taxon>
        <taxon>Hyphomicrobiales</taxon>
        <taxon>Methylopilaceae</taxon>
        <taxon>Hansschlegelia</taxon>
    </lineage>
</organism>
<dbReference type="AlphaFoldDB" id="A0A4Q9GLQ5"/>
<reference evidence="1 2" key="1">
    <citation type="submission" date="2019-02" db="EMBL/GenBank/DDBJ databases">
        <title>Hansschlegelia quercus sp. nov., a novel methylotrophic bacterium from buds of oak (Quercus robur L.).</title>
        <authorList>
            <person name="Agafonova N.V."/>
            <person name="Kaparullina E.N."/>
            <person name="Grouzdev D.S."/>
            <person name="Doronina N.V."/>
        </authorList>
    </citation>
    <scope>NUCLEOTIDE SEQUENCE [LARGE SCALE GENOMIC DNA]</scope>
    <source>
        <strain evidence="1 2">Dub</strain>
    </source>
</reference>
<dbReference type="EMBL" id="SIUB01000001">
    <property type="protein sequence ID" value="TBN55182.1"/>
    <property type="molecule type" value="Genomic_DNA"/>
</dbReference>
<evidence type="ECO:0000313" key="2">
    <source>
        <dbReference type="Proteomes" id="UP000291613"/>
    </source>
</evidence>
<accession>A0A4Q9GLQ5</accession>
<dbReference type="OrthoDB" id="283036at2"/>
<evidence type="ECO:0000313" key="1">
    <source>
        <dbReference type="EMBL" id="TBN55182.1"/>
    </source>
</evidence>
<name>A0A4Q9GLQ5_9HYPH</name>
<comment type="caution">
    <text evidence="1">The sequence shown here is derived from an EMBL/GenBank/DDBJ whole genome shotgun (WGS) entry which is preliminary data.</text>
</comment>
<dbReference type="Proteomes" id="UP000291613">
    <property type="component" value="Unassembled WGS sequence"/>
</dbReference>
<gene>
    <name evidence="1" type="ORF">EYR15_03330</name>
</gene>
<dbReference type="RefSeq" id="WP_131001433.1">
    <property type="nucleotide sequence ID" value="NZ_JBHSZR010000002.1"/>
</dbReference>
<keyword evidence="2" id="KW-1185">Reference proteome</keyword>